<dbReference type="Pfam" id="PF08660">
    <property type="entry name" value="Alg14"/>
    <property type="match status" value="1"/>
</dbReference>
<reference evidence="13" key="1">
    <citation type="journal article" date="2013" name="Genome Announc.">
        <title>Genome sequence of the food spoilage yeast Zygosaccharomyces bailii CLIB 213(T).</title>
        <authorList>
            <person name="Galeote V."/>
            <person name="Bigey F."/>
            <person name="Devillers H."/>
            <person name="Neuveglise C."/>
            <person name="Dequin S."/>
        </authorList>
    </citation>
    <scope>NUCLEOTIDE SEQUENCE [LARGE SCALE GENOMIC DNA]</scope>
    <source>
        <strain evidence="13">CLIB 213 / ATCC 58445 / CBS 680 / CCRC 21525 / NBRC 1098 / NCYC 1416 / NRRL Y-2227</strain>
    </source>
</reference>
<keyword evidence="9 11" id="KW-0472">Membrane</keyword>
<evidence type="ECO:0000256" key="4">
    <source>
        <dbReference type="ARBA" id="ARBA00011335"/>
    </source>
</evidence>
<evidence type="ECO:0000256" key="9">
    <source>
        <dbReference type="ARBA" id="ARBA00023136"/>
    </source>
</evidence>
<feature type="transmembrane region" description="Helical" evidence="11">
    <location>
        <begin position="6"/>
        <end position="27"/>
    </location>
</feature>
<gene>
    <name evidence="11" type="primary">ALG14</name>
    <name evidence="12" type="ORF">BN860_02366g</name>
</gene>
<evidence type="ECO:0000256" key="5">
    <source>
        <dbReference type="ARBA" id="ARBA00017467"/>
    </source>
</evidence>
<keyword evidence="8 11" id="KW-1133">Transmembrane helix</keyword>
<dbReference type="InterPro" id="IPR013969">
    <property type="entry name" value="Oligosacch_biosynth_Alg14"/>
</dbReference>
<dbReference type="GO" id="GO:0006488">
    <property type="term" value="P:dolichol-linked oligosaccharide biosynthetic process"/>
    <property type="evidence" value="ECO:0007669"/>
    <property type="project" value="InterPro"/>
</dbReference>
<evidence type="ECO:0000256" key="11">
    <source>
        <dbReference type="RuleBase" id="RU362127"/>
    </source>
</evidence>
<dbReference type="OrthoDB" id="17098at2759"/>
<comment type="subunit">
    <text evidence="4 11">Heterodimer with ALG13 to form a functional enzyme.</text>
</comment>
<evidence type="ECO:0000313" key="12">
    <source>
        <dbReference type="EMBL" id="CDF91588.1"/>
    </source>
</evidence>
<proteinExistence type="inferred from homology"/>
<comment type="function">
    <text evidence="11">Involved in protein N-glycosylation. Essential for the second step of the dolichol-linked oligosaccharide pathway. Anchors the catalytic subunit ALG13 to the ER.</text>
</comment>
<dbReference type="EMBL" id="HG316465">
    <property type="protein sequence ID" value="CDF91588.1"/>
    <property type="molecule type" value="Genomic_DNA"/>
</dbReference>
<comment type="similarity">
    <text evidence="3 11">Belongs to the ALG14 family.</text>
</comment>
<evidence type="ECO:0000256" key="8">
    <source>
        <dbReference type="ARBA" id="ARBA00022989"/>
    </source>
</evidence>
<organism evidence="12 13">
    <name type="scientific">Zygosaccharomyces bailii (strain CLIB 213 / ATCC 58445 / CBS 680 / BCRC 21525 / NBRC 1098 / NCYC 1416 / NRRL Y-2227)</name>
    <dbReference type="NCBI Taxonomy" id="1333698"/>
    <lineage>
        <taxon>Eukaryota</taxon>
        <taxon>Fungi</taxon>
        <taxon>Dikarya</taxon>
        <taxon>Ascomycota</taxon>
        <taxon>Saccharomycotina</taxon>
        <taxon>Saccharomycetes</taxon>
        <taxon>Saccharomycetales</taxon>
        <taxon>Saccharomycetaceae</taxon>
        <taxon>Zygosaccharomyces</taxon>
    </lineage>
</organism>
<keyword evidence="6 11" id="KW-0812">Transmembrane</keyword>
<evidence type="ECO:0000256" key="6">
    <source>
        <dbReference type="ARBA" id="ARBA00022692"/>
    </source>
</evidence>
<dbReference type="GO" id="GO:0043541">
    <property type="term" value="C:UDP-N-acetylglucosamine transferase complex"/>
    <property type="evidence" value="ECO:0007669"/>
    <property type="project" value="TreeGrafter"/>
</dbReference>
<dbReference type="AlphaFoldDB" id="A0A8J2TAZ1"/>
<dbReference type="Gene3D" id="3.40.50.2000">
    <property type="entry name" value="Glycogen Phosphorylase B"/>
    <property type="match status" value="1"/>
</dbReference>
<protein>
    <recommendedName>
        <fullName evidence="5 11">UDP-N-acetylglucosamine transferase subunit ALG14</fullName>
    </recommendedName>
    <alternativeName>
        <fullName evidence="10 11">Asparagine-linked glycosylation protein 14</fullName>
    </alternativeName>
</protein>
<keyword evidence="7 11" id="KW-0256">Endoplasmic reticulum</keyword>
<keyword evidence="13" id="KW-1185">Reference proteome</keyword>
<evidence type="ECO:0000256" key="1">
    <source>
        <dbReference type="ARBA" id="ARBA00004389"/>
    </source>
</evidence>
<evidence type="ECO:0000313" key="13">
    <source>
        <dbReference type="Proteomes" id="UP000019375"/>
    </source>
</evidence>
<evidence type="ECO:0000256" key="3">
    <source>
        <dbReference type="ARBA" id="ARBA00009731"/>
    </source>
</evidence>
<evidence type="ECO:0000256" key="7">
    <source>
        <dbReference type="ARBA" id="ARBA00022824"/>
    </source>
</evidence>
<dbReference type="GO" id="GO:0031965">
    <property type="term" value="C:nuclear membrane"/>
    <property type="evidence" value="ECO:0007669"/>
    <property type="project" value="UniProtKB-SubCell"/>
</dbReference>
<sequence length="218" mass="24563">MNACVVAIILAVYAVYVIRLVVVLPWLGGRRVGHARGPLKLFVFLGSGGHTGEMLRILENYEATLLKGTLHIGYSDEVTRTKFEEFAKRYEIRAVYYQFKKAREVNASLVSSAKSIVATLYTSFMHVVRIRSAMAGSPHLVLFNGPGTCCILALWFKVLELVVLWQDSSNIVYVESLARVRSLSLTGKILYYLADLFVVQWADLQQRYPRSSCYSILT</sequence>
<dbReference type="PANTHER" id="PTHR12154">
    <property type="entry name" value="GLYCOSYL TRANSFERASE-RELATED"/>
    <property type="match status" value="1"/>
</dbReference>
<comment type="subcellular location">
    <subcellularLocation>
        <location evidence="1 11">Endoplasmic reticulum membrane</location>
        <topology evidence="1 11">Single-pass membrane protein</topology>
    </subcellularLocation>
    <subcellularLocation>
        <location evidence="2">Nucleus membrane</location>
        <topology evidence="2">Single-pass membrane protein</topology>
    </subcellularLocation>
</comment>
<evidence type="ECO:0000256" key="2">
    <source>
        <dbReference type="ARBA" id="ARBA00004590"/>
    </source>
</evidence>
<dbReference type="GO" id="GO:0004577">
    <property type="term" value="F:N-acetylglucosaminyldiphosphodolichol N-acetylglucosaminyltransferase activity"/>
    <property type="evidence" value="ECO:0007669"/>
    <property type="project" value="TreeGrafter"/>
</dbReference>
<evidence type="ECO:0000256" key="10">
    <source>
        <dbReference type="ARBA" id="ARBA00032062"/>
    </source>
</evidence>
<dbReference type="PANTHER" id="PTHR12154:SF4">
    <property type="entry name" value="UDP-N-ACETYLGLUCOSAMINE TRANSFERASE SUBUNIT ALG14 HOMOLOG"/>
    <property type="match status" value="1"/>
</dbReference>
<name>A0A8J2TAZ1_ZYGB2</name>
<accession>A0A8J2TAZ1</accession>
<dbReference type="Proteomes" id="UP000019375">
    <property type="component" value="Unassembled WGS sequence"/>
</dbReference>